<dbReference type="PANTHER" id="PTHR30460">
    <property type="entry name" value="MODERATE CONDUCTANCE MECHANOSENSITIVE CHANNEL YBIO"/>
    <property type="match status" value="1"/>
</dbReference>
<dbReference type="InterPro" id="IPR049278">
    <property type="entry name" value="MS_channel_C"/>
</dbReference>
<dbReference type="SUPFAM" id="SSF82689">
    <property type="entry name" value="Mechanosensitive channel protein MscS (YggB), C-terminal domain"/>
    <property type="match status" value="1"/>
</dbReference>
<proteinExistence type="inferred from homology"/>
<protein>
    <submittedName>
        <fullName evidence="11">Mechanosensitive ion channel family protein</fullName>
    </submittedName>
</protein>
<dbReference type="Gene3D" id="1.10.287.1260">
    <property type="match status" value="1"/>
</dbReference>
<evidence type="ECO:0000256" key="4">
    <source>
        <dbReference type="ARBA" id="ARBA00022692"/>
    </source>
</evidence>
<keyword evidence="4 7" id="KW-0812">Transmembrane</keyword>
<evidence type="ECO:0000313" key="11">
    <source>
        <dbReference type="EMBL" id="QMS88551.1"/>
    </source>
</evidence>
<feature type="transmembrane region" description="Helical" evidence="7">
    <location>
        <begin position="241"/>
        <end position="262"/>
    </location>
</feature>
<keyword evidence="6 7" id="KW-0472">Membrane</keyword>
<evidence type="ECO:0000259" key="8">
    <source>
        <dbReference type="Pfam" id="PF00924"/>
    </source>
</evidence>
<keyword evidence="5 7" id="KW-1133">Transmembrane helix</keyword>
<dbReference type="RefSeq" id="WP_181931698.1">
    <property type="nucleotide sequence ID" value="NZ_CP054698.1"/>
</dbReference>
<feature type="domain" description="Mechanosensitive ion channel MscS" evidence="8">
    <location>
        <begin position="358"/>
        <end position="428"/>
    </location>
</feature>
<feature type="transmembrane region" description="Helical" evidence="7">
    <location>
        <begin position="54"/>
        <end position="75"/>
    </location>
</feature>
<dbReference type="InterPro" id="IPR006685">
    <property type="entry name" value="MscS_channel_2nd"/>
</dbReference>
<gene>
    <name evidence="11" type="ORF">HUN01_13440</name>
</gene>
<evidence type="ECO:0000259" key="10">
    <source>
        <dbReference type="Pfam" id="PF21088"/>
    </source>
</evidence>
<accession>A0A7D7LDZ9</accession>
<feature type="domain" description="Mechanosensitive ion channel MscS C-terminal" evidence="9">
    <location>
        <begin position="434"/>
        <end position="518"/>
    </location>
</feature>
<comment type="subcellular location">
    <subcellularLocation>
        <location evidence="1">Cell membrane</location>
        <topology evidence="1">Multi-pass membrane protein</topology>
    </subcellularLocation>
</comment>
<dbReference type="EMBL" id="CP054698">
    <property type="protein sequence ID" value="QMS88551.1"/>
    <property type="molecule type" value="Genomic_DNA"/>
</dbReference>
<reference evidence="12" key="1">
    <citation type="submission" date="2020-06" db="EMBL/GenBank/DDBJ databases">
        <title>Nostoc edaphicum CCNP1411 genome.</title>
        <authorList>
            <person name="Fidor A."/>
            <person name="Grabski M."/>
            <person name="Gawor J."/>
            <person name="Gromadka R."/>
            <person name="Wegrzyn G."/>
            <person name="Mazur-Marzec H."/>
        </authorList>
    </citation>
    <scope>NUCLEOTIDE SEQUENCE [LARGE SCALE GENOMIC DNA]</scope>
    <source>
        <strain evidence="12">CCNP1411</strain>
    </source>
</reference>
<feature type="transmembrane region" description="Helical" evidence="7">
    <location>
        <begin position="268"/>
        <end position="289"/>
    </location>
</feature>
<dbReference type="InterPro" id="IPR049142">
    <property type="entry name" value="MS_channel_1st"/>
</dbReference>
<organism evidence="11 12">
    <name type="scientific">Nostoc edaphicum CCNP1411</name>
    <dbReference type="NCBI Taxonomy" id="1472755"/>
    <lineage>
        <taxon>Bacteria</taxon>
        <taxon>Bacillati</taxon>
        <taxon>Cyanobacteriota</taxon>
        <taxon>Cyanophyceae</taxon>
        <taxon>Nostocales</taxon>
        <taxon>Nostocaceae</taxon>
        <taxon>Nostoc</taxon>
    </lineage>
</organism>
<dbReference type="KEGG" id="ned:HUN01_13440"/>
<dbReference type="Pfam" id="PF21088">
    <property type="entry name" value="MS_channel_1st"/>
    <property type="match status" value="1"/>
</dbReference>
<feature type="transmembrane region" description="Helical" evidence="7">
    <location>
        <begin position="341"/>
        <end position="360"/>
    </location>
</feature>
<dbReference type="InterPro" id="IPR023408">
    <property type="entry name" value="MscS_beta-dom_sf"/>
</dbReference>
<sequence>MNILIILGEVIFLIVFFSLLNWLIGIIFKQVTKVSWLQGITANITFLRRSISRLLILISVILCLVLIGVNGMVIYRGGNLQEFQLNLIRSLPTQFWINIFTASLKSVSLLLLVKFSIPPLKRGIDWVCNYAKRADQIKANDESTEAFFKVLKRIIIHTLWISSFIICAKFLYLPEVIPKYIYIALKIYIIITIGLLIIKAVTTIVDTLDALSLKYSNSDNLLRLYERLCHLIPLFKKCLEYILYVGIVNLVVPEIEFIAWINAYTPRIVQIIGVYFISNVLIEVAYFILDEFYLRTTNLNDSQQQKRLTLIPLIRSFAKYFIYFTAGVTILKLIGIDPAPILAGAGIVGIAVGLGAQNLINDVVSGFLILFENYYLVGDYVEAGKMEERSVEGIVEAIELRTTHLRHPDGQLQIIRNGDIGSIVNFSKQYIYARVEVSVSYNSNLDHVYRVVDKVGQELKADEQDVIEPTRVAGIENFGENNLLLLTLTKVKPGKHLHIQRVLRKVLKDTFSQEEIEICGFSKN</sequence>
<dbReference type="Gene3D" id="2.30.30.60">
    <property type="match status" value="1"/>
</dbReference>
<dbReference type="Pfam" id="PF00924">
    <property type="entry name" value="MS_channel_2nd"/>
    <property type="match status" value="1"/>
</dbReference>
<feature type="transmembrane region" description="Helical" evidence="7">
    <location>
        <begin position="95"/>
        <end position="113"/>
    </location>
</feature>
<feature type="transmembrane region" description="Helical" evidence="7">
    <location>
        <begin position="310"/>
        <end position="335"/>
    </location>
</feature>
<dbReference type="InterPro" id="IPR010920">
    <property type="entry name" value="LSM_dom_sf"/>
</dbReference>
<feature type="transmembrane region" description="Helical" evidence="7">
    <location>
        <begin position="6"/>
        <end position="28"/>
    </location>
</feature>
<dbReference type="Pfam" id="PF21082">
    <property type="entry name" value="MS_channel_3rd"/>
    <property type="match status" value="1"/>
</dbReference>
<evidence type="ECO:0000256" key="6">
    <source>
        <dbReference type="ARBA" id="ARBA00023136"/>
    </source>
</evidence>
<evidence type="ECO:0000256" key="3">
    <source>
        <dbReference type="ARBA" id="ARBA00022475"/>
    </source>
</evidence>
<feature type="transmembrane region" description="Helical" evidence="7">
    <location>
        <begin position="180"/>
        <end position="198"/>
    </location>
</feature>
<dbReference type="SUPFAM" id="SSF82861">
    <property type="entry name" value="Mechanosensitive channel protein MscS (YggB), transmembrane region"/>
    <property type="match status" value="1"/>
</dbReference>
<evidence type="ECO:0000313" key="12">
    <source>
        <dbReference type="Proteomes" id="UP000514713"/>
    </source>
</evidence>
<dbReference type="InterPro" id="IPR045276">
    <property type="entry name" value="YbiO_bact"/>
</dbReference>
<keyword evidence="12" id="KW-1185">Reference proteome</keyword>
<keyword evidence="3" id="KW-1003">Cell membrane</keyword>
<name>A0A7D7LDZ9_9NOSO</name>
<evidence type="ECO:0000256" key="1">
    <source>
        <dbReference type="ARBA" id="ARBA00004651"/>
    </source>
</evidence>
<dbReference type="PANTHER" id="PTHR30460:SF0">
    <property type="entry name" value="MODERATE CONDUCTANCE MECHANOSENSITIVE CHANNEL YBIO"/>
    <property type="match status" value="1"/>
</dbReference>
<dbReference type="GO" id="GO:0005886">
    <property type="term" value="C:plasma membrane"/>
    <property type="evidence" value="ECO:0007669"/>
    <property type="project" value="UniProtKB-SubCell"/>
</dbReference>
<dbReference type="GO" id="GO:0008381">
    <property type="term" value="F:mechanosensitive monoatomic ion channel activity"/>
    <property type="evidence" value="ECO:0007669"/>
    <property type="project" value="InterPro"/>
</dbReference>
<dbReference type="Proteomes" id="UP000514713">
    <property type="component" value="Chromosome"/>
</dbReference>
<evidence type="ECO:0000256" key="5">
    <source>
        <dbReference type="ARBA" id="ARBA00022989"/>
    </source>
</evidence>
<dbReference type="InterPro" id="IPR011014">
    <property type="entry name" value="MscS_channel_TM-2"/>
</dbReference>
<dbReference type="AlphaFoldDB" id="A0A7D7LDZ9"/>
<dbReference type="InterPro" id="IPR011066">
    <property type="entry name" value="MscS_channel_C_sf"/>
</dbReference>
<feature type="domain" description="Mechanosensitive ion channel transmembrane helices 2/3" evidence="10">
    <location>
        <begin position="319"/>
        <end position="357"/>
    </location>
</feature>
<feature type="transmembrane region" description="Helical" evidence="7">
    <location>
        <begin position="154"/>
        <end position="174"/>
    </location>
</feature>
<evidence type="ECO:0000259" key="9">
    <source>
        <dbReference type="Pfam" id="PF21082"/>
    </source>
</evidence>
<dbReference type="SUPFAM" id="SSF50182">
    <property type="entry name" value="Sm-like ribonucleoproteins"/>
    <property type="match status" value="1"/>
</dbReference>
<evidence type="ECO:0000256" key="7">
    <source>
        <dbReference type="SAM" id="Phobius"/>
    </source>
</evidence>
<comment type="similarity">
    <text evidence="2">Belongs to the MscS (TC 1.A.23) family.</text>
</comment>
<evidence type="ECO:0000256" key="2">
    <source>
        <dbReference type="ARBA" id="ARBA00008017"/>
    </source>
</evidence>
<dbReference type="Gene3D" id="3.30.70.100">
    <property type="match status" value="1"/>
</dbReference>